<evidence type="ECO:0000256" key="4">
    <source>
        <dbReference type="PIRSR" id="PIRSR605754-1"/>
    </source>
</evidence>
<dbReference type="RefSeq" id="WP_144088994.1">
    <property type="nucleotide sequence ID" value="NZ_VMHE01000015.1"/>
</dbReference>
<keyword evidence="2" id="KW-0378">Hydrolase</keyword>
<reference evidence="6 7" key="1">
    <citation type="submission" date="2019-07" db="EMBL/GenBank/DDBJ databases">
        <title>Allobacillus sp. nov. SKP isolated from shrimp paste of Euphausiacea.</title>
        <authorList>
            <person name="Kanchanasin P."/>
            <person name="Tanasupawat S."/>
            <person name="Shi W."/>
            <person name="Wu L."/>
            <person name="Ma J."/>
        </authorList>
    </citation>
    <scope>NUCLEOTIDE SEQUENCE [LARGE SCALE GENOMIC DNA]</scope>
    <source>
        <strain evidence="6 7">SKP4-8</strain>
    </source>
</reference>
<keyword evidence="5" id="KW-0472">Membrane</keyword>
<evidence type="ECO:0000256" key="5">
    <source>
        <dbReference type="SAM" id="Phobius"/>
    </source>
</evidence>
<proteinExistence type="predicted"/>
<evidence type="ECO:0000256" key="2">
    <source>
        <dbReference type="ARBA" id="ARBA00022801"/>
    </source>
</evidence>
<evidence type="ECO:0000256" key="1">
    <source>
        <dbReference type="ARBA" id="ARBA00022670"/>
    </source>
</evidence>
<dbReference type="OrthoDB" id="1648028at2"/>
<dbReference type="AlphaFoldDB" id="A0A556PGT3"/>
<evidence type="ECO:0000256" key="3">
    <source>
        <dbReference type="ARBA" id="ARBA00022807"/>
    </source>
</evidence>
<evidence type="ECO:0000313" key="6">
    <source>
        <dbReference type="EMBL" id="TSJ63575.1"/>
    </source>
</evidence>
<dbReference type="InterPro" id="IPR023365">
    <property type="entry name" value="Sortase_dom-sf"/>
</dbReference>
<dbReference type="NCBIfam" id="TIGR01076">
    <property type="entry name" value="sortase_fam"/>
    <property type="match status" value="1"/>
</dbReference>
<dbReference type="InterPro" id="IPR042007">
    <property type="entry name" value="Sortase_A"/>
</dbReference>
<gene>
    <name evidence="6" type="ORF">FPQ13_08925</name>
</gene>
<dbReference type="Pfam" id="PF04203">
    <property type="entry name" value="Sortase"/>
    <property type="match status" value="1"/>
</dbReference>
<dbReference type="EMBL" id="VMHE01000015">
    <property type="protein sequence ID" value="TSJ63575.1"/>
    <property type="molecule type" value="Genomic_DNA"/>
</dbReference>
<keyword evidence="5" id="KW-1133">Transmembrane helix</keyword>
<keyword evidence="1" id="KW-0645">Protease</keyword>
<dbReference type="GO" id="GO:0008234">
    <property type="term" value="F:cysteine-type peptidase activity"/>
    <property type="evidence" value="ECO:0007669"/>
    <property type="project" value="UniProtKB-KW"/>
</dbReference>
<sequence>MKLWRNIIVITLVITGILFIGTPFIKNYIINHNMNNSLNEMEELDSNELAANRKNKEYSEEVTELPSNVDVFKSLKFEGNPVAFLYLPRTGLKLPIYGSVNNTNLLHGAGEMKDYSELGKGNYAIAGHRMKEEGLLFHDIPRLKKGDVIYVTDKETIYEYKLYDPEIVYEDETDLINDRDKDEITLLTCDVPSKPHNRVKVNGDLINTYSYTNDFFD</sequence>
<keyword evidence="7" id="KW-1185">Reference proteome</keyword>
<organism evidence="6 7">
    <name type="scientific">Allobacillus salarius</name>
    <dbReference type="NCBI Taxonomy" id="1955272"/>
    <lineage>
        <taxon>Bacteria</taxon>
        <taxon>Bacillati</taxon>
        <taxon>Bacillota</taxon>
        <taxon>Bacilli</taxon>
        <taxon>Bacillales</taxon>
        <taxon>Bacillaceae</taxon>
        <taxon>Allobacillus</taxon>
    </lineage>
</organism>
<dbReference type="InterPro" id="IPR005754">
    <property type="entry name" value="Sortase"/>
</dbReference>
<protein>
    <submittedName>
        <fullName evidence="6">Class A sortase</fullName>
    </submittedName>
</protein>
<accession>A0A556PGT3</accession>
<feature type="active site" description="Proton donor/acceptor" evidence="4">
    <location>
        <position position="128"/>
    </location>
</feature>
<feature type="active site" description="Acyl-thioester intermediate" evidence="4">
    <location>
        <position position="189"/>
    </location>
</feature>
<dbReference type="CDD" id="cd06165">
    <property type="entry name" value="Sortase_A"/>
    <property type="match status" value="1"/>
</dbReference>
<dbReference type="SUPFAM" id="SSF63817">
    <property type="entry name" value="Sortase"/>
    <property type="match status" value="1"/>
</dbReference>
<dbReference type="GO" id="GO:0006508">
    <property type="term" value="P:proteolysis"/>
    <property type="evidence" value="ECO:0007669"/>
    <property type="project" value="UniProtKB-KW"/>
</dbReference>
<dbReference type="Proteomes" id="UP000316425">
    <property type="component" value="Unassembled WGS sequence"/>
</dbReference>
<dbReference type="Gene3D" id="2.40.260.10">
    <property type="entry name" value="Sortase"/>
    <property type="match status" value="1"/>
</dbReference>
<keyword evidence="5" id="KW-0812">Transmembrane</keyword>
<comment type="caution">
    <text evidence="6">The sequence shown here is derived from an EMBL/GenBank/DDBJ whole genome shotgun (WGS) entry which is preliminary data.</text>
</comment>
<keyword evidence="3" id="KW-0788">Thiol protease</keyword>
<feature type="transmembrane region" description="Helical" evidence="5">
    <location>
        <begin position="7"/>
        <end position="25"/>
    </location>
</feature>
<name>A0A556PGT3_9BACI</name>
<evidence type="ECO:0000313" key="7">
    <source>
        <dbReference type="Proteomes" id="UP000316425"/>
    </source>
</evidence>